<reference evidence="6" key="1">
    <citation type="submission" date="2023-06" db="EMBL/GenBank/DDBJ databases">
        <authorList>
            <person name="Delattre M."/>
        </authorList>
    </citation>
    <scope>NUCLEOTIDE SEQUENCE</scope>
    <source>
        <strain evidence="6">AF72</strain>
    </source>
</reference>
<evidence type="ECO:0008006" key="8">
    <source>
        <dbReference type="Google" id="ProtNLM"/>
    </source>
</evidence>
<sequence>MGCRISSVVPVSKWTEEKVPSPTLKVAPQYIIEAPRPKTTPAAIHISTSKPKPPENTVHQPVKEEPPPPPEANPYDRQRTGSVATIIMENRPPNKVYYSTTFGSHVYKHRSSGRPFTIDTTRARSNRAVVAMCAERIGIEEVSETHDDKRPCDIYWHSVVYPDMNRVVSHPYSRVNKFPGMTELARKISLTHSIHSMQRLFPQEYEFYPKSWFLPAHLKEFEAFGSKQANQQRWYIVKPDEGAQGTGIYLVNHPSQLKDPLQRQLVQEYVADPLLMNDGLKFDFRVYGVIRSINPLSIYVAREGMARFCTEKYSRPNASNFENLYAHLTNYSLNKANDRYVHSTSLHDQIKGSKRLLSTVFHQLESRGLRTKKLWHDIKMILVKTVLAMLPEILLHYEHHFIDKPGPQCFQIIGFDVMIRENGEPILLEVNAAPSLTIDHQLISSADEPLYEETPLKVRSIVDEVIKVPLIRDTLLLVLNLMDQEYSSARESAIHSTTSSQLPDHTQDDLDTWRAKKKPHLSEIFPNRYGAHSFHLLFLDKAVYLFMQFVHLRASINISLGGLKQFVKKCNLTPVISSREIDLKAAEINFYLTGDQSKLGQGLPFHGFLKFLFYVSEKKFPKEPTLLAKMQKLNQFCDASLRHYGVRSARLRRAEVPTTDDDGPVELYMLPLRMRGKRRSRSSASTLPPKPRSDRNNNSNNNNNGLPRIEL</sequence>
<evidence type="ECO:0000256" key="3">
    <source>
        <dbReference type="ARBA" id="ARBA00022741"/>
    </source>
</evidence>
<evidence type="ECO:0000256" key="1">
    <source>
        <dbReference type="ARBA" id="ARBA00006820"/>
    </source>
</evidence>
<dbReference type="GO" id="GO:0019098">
    <property type="term" value="P:reproductive behavior"/>
    <property type="evidence" value="ECO:0007669"/>
    <property type="project" value="UniProtKB-ARBA"/>
</dbReference>
<keyword evidence="3" id="KW-0547">Nucleotide-binding</keyword>
<dbReference type="Pfam" id="PF03133">
    <property type="entry name" value="TTL"/>
    <property type="match status" value="1"/>
</dbReference>
<evidence type="ECO:0000256" key="5">
    <source>
        <dbReference type="SAM" id="MobiDB-lite"/>
    </source>
</evidence>
<evidence type="ECO:0000256" key="4">
    <source>
        <dbReference type="ARBA" id="ARBA00022840"/>
    </source>
</evidence>
<feature type="region of interest" description="Disordered" evidence="5">
    <location>
        <begin position="36"/>
        <end position="77"/>
    </location>
</feature>
<dbReference type="Gene3D" id="3.30.470.20">
    <property type="entry name" value="ATP-grasp fold, B domain"/>
    <property type="match status" value="1"/>
</dbReference>
<organism evidence="6 7">
    <name type="scientific">Mesorhabditis spiculigera</name>
    <dbReference type="NCBI Taxonomy" id="96644"/>
    <lineage>
        <taxon>Eukaryota</taxon>
        <taxon>Metazoa</taxon>
        <taxon>Ecdysozoa</taxon>
        <taxon>Nematoda</taxon>
        <taxon>Chromadorea</taxon>
        <taxon>Rhabditida</taxon>
        <taxon>Rhabditina</taxon>
        <taxon>Rhabditomorpha</taxon>
        <taxon>Rhabditoidea</taxon>
        <taxon>Rhabditidae</taxon>
        <taxon>Mesorhabditinae</taxon>
        <taxon>Mesorhabditis</taxon>
    </lineage>
</organism>
<dbReference type="GO" id="GO:0005524">
    <property type="term" value="F:ATP binding"/>
    <property type="evidence" value="ECO:0007669"/>
    <property type="project" value="UniProtKB-KW"/>
</dbReference>
<dbReference type="GO" id="GO:0036064">
    <property type="term" value="C:ciliary basal body"/>
    <property type="evidence" value="ECO:0007669"/>
    <property type="project" value="TreeGrafter"/>
</dbReference>
<protein>
    <recommendedName>
        <fullName evidence="8">Tubulin polyglutamylase TTLL11</fullName>
    </recommendedName>
</protein>
<dbReference type="SUPFAM" id="SSF56059">
    <property type="entry name" value="Glutathione synthetase ATP-binding domain-like"/>
    <property type="match status" value="1"/>
</dbReference>
<keyword evidence="7" id="KW-1185">Reference proteome</keyword>
<dbReference type="PANTHER" id="PTHR12241:SF154">
    <property type="entry name" value="TUBULIN POLYGLUTAMYLASE TTLL11"/>
    <property type="match status" value="1"/>
</dbReference>
<feature type="non-terminal residue" evidence="6">
    <location>
        <position position="1"/>
    </location>
</feature>
<dbReference type="Proteomes" id="UP001177023">
    <property type="component" value="Unassembled WGS sequence"/>
</dbReference>
<keyword evidence="4" id="KW-0067">ATP-binding</keyword>
<dbReference type="InterPro" id="IPR004344">
    <property type="entry name" value="TTL/TTLL_fam"/>
</dbReference>
<dbReference type="PANTHER" id="PTHR12241">
    <property type="entry name" value="TUBULIN POLYGLUTAMYLASE"/>
    <property type="match status" value="1"/>
</dbReference>
<accession>A0AA36DC30</accession>
<evidence type="ECO:0000313" key="7">
    <source>
        <dbReference type="Proteomes" id="UP001177023"/>
    </source>
</evidence>
<dbReference type="AlphaFoldDB" id="A0AA36DC30"/>
<comment type="caution">
    <text evidence="6">The sequence shown here is derived from an EMBL/GenBank/DDBJ whole genome shotgun (WGS) entry which is preliminary data.</text>
</comment>
<dbReference type="GO" id="GO:0000226">
    <property type="term" value="P:microtubule cytoskeleton organization"/>
    <property type="evidence" value="ECO:0007669"/>
    <property type="project" value="TreeGrafter"/>
</dbReference>
<dbReference type="GO" id="GO:0015631">
    <property type="term" value="F:tubulin binding"/>
    <property type="evidence" value="ECO:0007669"/>
    <property type="project" value="TreeGrafter"/>
</dbReference>
<evidence type="ECO:0000256" key="2">
    <source>
        <dbReference type="ARBA" id="ARBA00022598"/>
    </source>
</evidence>
<feature type="region of interest" description="Disordered" evidence="5">
    <location>
        <begin position="675"/>
        <end position="711"/>
    </location>
</feature>
<dbReference type="EMBL" id="CATQJA010002697">
    <property type="protein sequence ID" value="CAJ0584532.1"/>
    <property type="molecule type" value="Genomic_DNA"/>
</dbReference>
<dbReference type="PROSITE" id="PS51221">
    <property type="entry name" value="TTL"/>
    <property type="match status" value="1"/>
</dbReference>
<gene>
    <name evidence="6" type="ORF">MSPICULIGERA_LOCUS22581</name>
</gene>
<name>A0AA36DC30_9BILA</name>
<keyword evidence="2" id="KW-0436">Ligase</keyword>
<dbReference type="GO" id="GO:0070740">
    <property type="term" value="F:tubulin-glutamic acid ligase activity"/>
    <property type="evidence" value="ECO:0007669"/>
    <property type="project" value="TreeGrafter"/>
</dbReference>
<proteinExistence type="inferred from homology"/>
<comment type="similarity">
    <text evidence="1">Belongs to the tubulin--tyrosine ligase family.</text>
</comment>
<evidence type="ECO:0000313" key="6">
    <source>
        <dbReference type="EMBL" id="CAJ0584532.1"/>
    </source>
</evidence>